<reference evidence="2" key="1">
    <citation type="journal article" date="2011" name="Proc. Natl. Acad. Sci. U.S.A.">
        <title>Distant Mimivirus relative with a larger genome highlights the fundamental features of Megaviridae.</title>
        <authorList>
            <person name="Arslan D."/>
            <person name="Legendre M."/>
            <person name="Seltzer V."/>
            <person name="Abergel C."/>
            <person name="Claverie J.M."/>
        </authorList>
    </citation>
    <scope>NUCLEOTIDE SEQUENCE [LARGE SCALE GENOMIC DNA]</scope>
</reference>
<proteinExistence type="predicted"/>
<dbReference type="GeneID" id="11257102"/>
<feature type="transmembrane region" description="Helical" evidence="1">
    <location>
        <begin position="156"/>
        <end position="173"/>
    </location>
</feature>
<dbReference type="Pfam" id="PF10558">
    <property type="entry name" value="MTP18"/>
    <property type="match status" value="1"/>
</dbReference>
<dbReference type="RefSeq" id="YP_004894918.1">
    <property type="nucleotide sequence ID" value="NC_016072.1"/>
</dbReference>
<gene>
    <name evidence="2" type="primary">mg867</name>
</gene>
<evidence type="ECO:0000256" key="1">
    <source>
        <dbReference type="SAM" id="Phobius"/>
    </source>
</evidence>
<organism evidence="2">
    <name type="scientific">Megavirus chiliensis</name>
    <dbReference type="NCBI Taxonomy" id="1094892"/>
    <lineage>
        <taxon>Viruses</taxon>
        <taxon>Varidnaviria</taxon>
        <taxon>Bamfordvirae</taxon>
        <taxon>Nucleocytoviricota</taxon>
        <taxon>Megaviricetes</taxon>
        <taxon>Imitervirales</taxon>
        <taxon>Mimiviridae</taxon>
        <taxon>Megamimivirinae</taxon>
        <taxon>Megavirus</taxon>
        <taxon>Megavirus chilense</taxon>
    </lineage>
</organism>
<dbReference type="GO" id="GO:0000266">
    <property type="term" value="P:mitochondrial fission"/>
    <property type="evidence" value="ECO:0007669"/>
    <property type="project" value="TreeGrafter"/>
</dbReference>
<dbReference type="InterPro" id="IPR019560">
    <property type="entry name" value="Mitochondrial_18_kDa_protein"/>
</dbReference>
<keyword evidence="1" id="KW-1133">Transmembrane helix</keyword>
<keyword evidence="1" id="KW-0812">Transmembrane</keyword>
<dbReference type="OrthoDB" id="16754at10239"/>
<feature type="transmembrane region" description="Helical" evidence="1">
    <location>
        <begin position="118"/>
        <end position="136"/>
    </location>
</feature>
<dbReference type="EMBL" id="JN258408">
    <property type="protein sequence ID" value="AEQ32819.1"/>
    <property type="molecule type" value="Genomic_DNA"/>
</dbReference>
<keyword evidence="1" id="KW-0472">Membrane</keyword>
<name>G5CS35_9VIRU</name>
<dbReference type="PANTHER" id="PTHR11001:SF2">
    <property type="entry name" value="MITOCHONDRIAL FISSION PROCESS PROTEIN 1"/>
    <property type="match status" value="1"/>
</dbReference>
<protein>
    <submittedName>
        <fullName evidence="2">Uncharacterized protein mg867</fullName>
    </submittedName>
</protein>
<accession>G5CS35</accession>
<sequence length="198" mass="22559">MLYYLTHIIHTMESDNSSSHYIPEETKYVGPFTRALRVVSGIRPLSYASDVGEATRGTFPNAFIKAMYGVTITYIGADLYFRYLANKHMAQTTESSSDARCQVLGITPLQRYMGYHTLWHLQASLLFPTVTIHSVVSLTRKLTNKYNWPKSGIRRFMPALFSLAIIPAIIHPLDDLADKIMFHTYCAHTGFQPEPRKH</sequence>
<dbReference type="KEGG" id="vg:11257102"/>
<evidence type="ECO:0000313" key="2">
    <source>
        <dbReference type="EMBL" id="AEQ32819.1"/>
    </source>
</evidence>
<dbReference type="PANTHER" id="PTHR11001">
    <property type="entry name" value="MITOCHONDRIAL FISSION PROCESS PROTEIN 1"/>
    <property type="match status" value="1"/>
</dbReference>